<gene>
    <name evidence="2" type="ORF">FcAc13_08790</name>
</gene>
<dbReference type="Proteomes" id="UP000651208">
    <property type="component" value="Unassembled WGS sequence"/>
</dbReference>
<dbReference type="Pfam" id="PF17868">
    <property type="entry name" value="AAA_lid_8"/>
    <property type="match status" value="1"/>
</dbReference>
<protein>
    <submittedName>
        <fullName evidence="2">AAA family ATPase</fullName>
    </submittedName>
</protein>
<dbReference type="SUPFAM" id="SSF52540">
    <property type="entry name" value="P-loop containing nucleoside triphosphate hydrolases"/>
    <property type="match status" value="1"/>
</dbReference>
<dbReference type="InterPro" id="IPR003593">
    <property type="entry name" value="AAA+_ATPase"/>
</dbReference>
<evidence type="ECO:0000313" key="3">
    <source>
        <dbReference type="Proteomes" id="UP000651208"/>
    </source>
</evidence>
<dbReference type="InterPro" id="IPR045427">
    <property type="entry name" value="MoxR"/>
</dbReference>
<comment type="caution">
    <text evidence="2">The sequence shown here is derived from an EMBL/GenBank/DDBJ whole genome shotgun (WGS) entry which is preliminary data.</text>
</comment>
<dbReference type="PANTHER" id="PTHR32204:SF0">
    <property type="entry name" value="ATPASE RAVA"/>
    <property type="match status" value="1"/>
</dbReference>
<dbReference type="CDD" id="cd00009">
    <property type="entry name" value="AAA"/>
    <property type="match status" value="1"/>
</dbReference>
<keyword evidence="3" id="KW-1185">Reference proteome</keyword>
<evidence type="ECO:0000259" key="1">
    <source>
        <dbReference type="SMART" id="SM00382"/>
    </source>
</evidence>
<dbReference type="Pfam" id="PF20030">
    <property type="entry name" value="bpMoxR"/>
    <property type="match status" value="1"/>
</dbReference>
<reference evidence="2 3" key="1">
    <citation type="submission" date="2020-06" db="EMBL/GenBank/DDBJ databases">
        <title>Frischella cerana isolated from Apis cerana gut homogenate.</title>
        <authorList>
            <person name="Wolter L.A."/>
            <person name="Suenami S."/>
            <person name="Miyazaki R."/>
        </authorList>
    </citation>
    <scope>NUCLEOTIDE SEQUENCE [LARGE SCALE GENOMIC DNA]</scope>
    <source>
        <strain evidence="2 3">Ac13</strain>
    </source>
</reference>
<name>A0ABR7QYW6_9GAMM</name>
<dbReference type="PANTHER" id="PTHR32204">
    <property type="entry name" value="ATPASE RAVA"/>
    <property type="match status" value="1"/>
</dbReference>
<dbReference type="InterPro" id="IPR050513">
    <property type="entry name" value="RavA_ATPases"/>
</dbReference>
<proteinExistence type="predicted"/>
<dbReference type="Gene3D" id="3.40.50.300">
    <property type="entry name" value="P-loop containing nucleotide triphosphate hydrolases"/>
    <property type="match status" value="1"/>
</dbReference>
<organism evidence="2 3">
    <name type="scientific">Frischella japonica</name>
    <dbReference type="NCBI Taxonomy" id="2741544"/>
    <lineage>
        <taxon>Bacteria</taxon>
        <taxon>Pseudomonadati</taxon>
        <taxon>Pseudomonadota</taxon>
        <taxon>Gammaproteobacteria</taxon>
        <taxon>Orbales</taxon>
        <taxon>Orbaceae</taxon>
        <taxon>Frischella</taxon>
    </lineage>
</organism>
<dbReference type="SMART" id="SM00382">
    <property type="entry name" value="AAA"/>
    <property type="match status" value="1"/>
</dbReference>
<evidence type="ECO:0000313" key="2">
    <source>
        <dbReference type="EMBL" id="MBC9131404.1"/>
    </source>
</evidence>
<dbReference type="RefSeq" id="WP_187755849.1">
    <property type="nucleotide sequence ID" value="NZ_JABURY010000018.1"/>
</dbReference>
<dbReference type="InterPro" id="IPR027417">
    <property type="entry name" value="P-loop_NTPase"/>
</dbReference>
<feature type="domain" description="AAA+ ATPase" evidence="1">
    <location>
        <begin position="34"/>
        <end position="174"/>
    </location>
</feature>
<sequence length="364" mass="40337">METTSKIRQCIKIATQGFIGREQLAELIILAAIAKEHLLVIGPPGTAKSAVVRRMAKTLNGQYFEYLLGRFTEPSELFGTVDLKKLREGTVETDTAGMLPEAEIVFLDEVFLGSTAILNTLLGILNERQFKRGHTQIICPLKICIGASNSLPDDDGLSAFADRFLLHLFVDPVADNFIEDLLAGGWQAEYAAIDTSLSLDELSTLSDQVKKVNLDKIFSPFADAIRLLRQNGIVLSDRRVVKTLKLIAAAALVNGRFVADKQDLWPLYYVIPTMDMQQQGQEILKDIFMISNNSQLFNAAESATQQPNARLERLIELAKGCLNNEDIHIESVLREIDANYAANTIPEPLKQLRAQLINLIAQNA</sequence>
<dbReference type="InterPro" id="IPR041538">
    <property type="entry name" value="RavA-like_AAA_lid"/>
</dbReference>
<accession>A0ABR7QYW6</accession>
<dbReference type="EMBL" id="JABURY010000018">
    <property type="protein sequence ID" value="MBC9131404.1"/>
    <property type="molecule type" value="Genomic_DNA"/>
</dbReference>